<organism evidence="2 3">
    <name type="scientific">Methylobacillus methanolivorans</name>
    <dbReference type="NCBI Taxonomy" id="1848927"/>
    <lineage>
        <taxon>Bacteria</taxon>
        <taxon>Pseudomonadati</taxon>
        <taxon>Pseudomonadota</taxon>
        <taxon>Betaproteobacteria</taxon>
        <taxon>Nitrosomonadales</taxon>
        <taxon>Methylophilaceae</taxon>
        <taxon>Methylobacillus</taxon>
    </lineage>
</organism>
<feature type="transmembrane region" description="Helical" evidence="1">
    <location>
        <begin position="260"/>
        <end position="279"/>
    </location>
</feature>
<accession>A0ABW8GHM9</accession>
<evidence type="ECO:0000313" key="2">
    <source>
        <dbReference type="EMBL" id="MFJ5444865.1"/>
    </source>
</evidence>
<feature type="transmembrane region" description="Helical" evidence="1">
    <location>
        <begin position="155"/>
        <end position="172"/>
    </location>
</feature>
<evidence type="ECO:0000256" key="1">
    <source>
        <dbReference type="SAM" id="Phobius"/>
    </source>
</evidence>
<dbReference type="RefSeq" id="WP_400878275.1">
    <property type="nucleotide sequence ID" value="NZ_JBIWXY010000001.1"/>
</dbReference>
<feature type="transmembrane region" description="Helical" evidence="1">
    <location>
        <begin position="350"/>
        <end position="368"/>
    </location>
</feature>
<protein>
    <submittedName>
        <fullName evidence="2">Mechanosensitive ion channel protein MscS</fullName>
    </submittedName>
</protein>
<name>A0ABW8GHM9_9PROT</name>
<keyword evidence="1" id="KW-0472">Membrane</keyword>
<feature type="transmembrane region" description="Helical" evidence="1">
    <location>
        <begin position="235"/>
        <end position="254"/>
    </location>
</feature>
<gene>
    <name evidence="2" type="ORF">ACIKP9_01335</name>
</gene>
<proteinExistence type="predicted"/>
<feature type="transmembrane region" description="Helical" evidence="1">
    <location>
        <begin position="46"/>
        <end position="70"/>
    </location>
</feature>
<evidence type="ECO:0000313" key="3">
    <source>
        <dbReference type="Proteomes" id="UP001617669"/>
    </source>
</evidence>
<feature type="transmembrane region" description="Helical" evidence="1">
    <location>
        <begin position="115"/>
        <end position="134"/>
    </location>
</feature>
<dbReference type="Proteomes" id="UP001617669">
    <property type="component" value="Unassembled WGS sequence"/>
</dbReference>
<sequence length="383" mass="44076">MNKKWPLIWPVLICLALPLIAAWFAYPETHLPPGFGVFPPDYDQPMPGFNLTIFVVIALVELAFGIFLLFPTWFGFQPVSPSPQPAKKPFPIWFWIGAAFTLFFWWLMWARVTPFGSLVYYAFSPMWWGFILVLDGLTYRRNNGVSLLSSKPKTFVISALVSVFGWLFFEYYDYFVLGNWYYPNTHIPGLSHGLIVALFLIAYTTVWPAIFEWYTLLKTCPKLATRYSQGPKLALPAWLLIWGGFALIFLMTFLPYPLFWVVWIGPFAVVAGVLMKLKIWNPVSAMATGNWTPLILVALASLFNGFFWEVWNYGSAHPLPELQTNPNYWIYNIPYVNVIHIFAEMPLLGFFGYLPFGVLVWVVFIWAGKVFGFDSSIELEQKP</sequence>
<feature type="transmembrane region" description="Helical" evidence="1">
    <location>
        <begin position="291"/>
        <end position="308"/>
    </location>
</feature>
<keyword evidence="1" id="KW-1133">Transmembrane helix</keyword>
<reference evidence="2 3" key="1">
    <citation type="submission" date="2024-11" db="EMBL/GenBank/DDBJ databases">
        <authorList>
            <person name="Kaparullina E.N."/>
            <person name="Delegan Y.A."/>
            <person name="Doronina N.V."/>
        </authorList>
    </citation>
    <scope>NUCLEOTIDE SEQUENCE [LARGE SCALE GENOMIC DNA]</scope>
    <source>
        <strain evidence="2 3">7sh_L</strain>
    </source>
</reference>
<keyword evidence="3" id="KW-1185">Reference proteome</keyword>
<keyword evidence="1" id="KW-0812">Transmembrane</keyword>
<feature type="transmembrane region" description="Helical" evidence="1">
    <location>
        <begin position="7"/>
        <end position="26"/>
    </location>
</feature>
<feature type="transmembrane region" description="Helical" evidence="1">
    <location>
        <begin position="90"/>
        <end position="109"/>
    </location>
</feature>
<dbReference type="EMBL" id="JBIWXY010000001">
    <property type="protein sequence ID" value="MFJ5444865.1"/>
    <property type="molecule type" value="Genomic_DNA"/>
</dbReference>
<comment type="caution">
    <text evidence="2">The sequence shown here is derived from an EMBL/GenBank/DDBJ whole genome shotgun (WGS) entry which is preliminary data.</text>
</comment>
<feature type="transmembrane region" description="Helical" evidence="1">
    <location>
        <begin position="192"/>
        <end position="214"/>
    </location>
</feature>